<accession>A0ABQ7H2R7</accession>
<gene>
    <name evidence="3" type="ORF">DUNSADRAFT_14152</name>
</gene>
<name>A0ABQ7H2R7_DUNSA</name>
<feature type="domain" description="Peptidase C45 hydrolase" evidence="2">
    <location>
        <begin position="305"/>
        <end position="506"/>
    </location>
</feature>
<protein>
    <recommendedName>
        <fullName evidence="2">Peptidase C45 hydrolase domain-containing protein</fullName>
    </recommendedName>
</protein>
<dbReference type="Gene3D" id="3.60.60.10">
    <property type="entry name" value="Penicillin V Acylase, Chain A"/>
    <property type="match status" value="1"/>
</dbReference>
<dbReference type="Pfam" id="PF03417">
    <property type="entry name" value="AAT"/>
    <property type="match status" value="1"/>
</dbReference>
<dbReference type="Proteomes" id="UP000815325">
    <property type="component" value="Unassembled WGS sequence"/>
</dbReference>
<evidence type="ECO:0000259" key="2">
    <source>
        <dbReference type="Pfam" id="PF03417"/>
    </source>
</evidence>
<proteinExistence type="predicted"/>
<dbReference type="InterPro" id="IPR047801">
    <property type="entry name" value="Peptidase_C45"/>
</dbReference>
<dbReference type="InterPro" id="IPR005079">
    <property type="entry name" value="Peptidase_C45_hydrolase"/>
</dbReference>
<reference evidence="3" key="1">
    <citation type="submission" date="2017-08" db="EMBL/GenBank/DDBJ databases">
        <authorList>
            <person name="Polle J.E."/>
            <person name="Barry K."/>
            <person name="Cushman J."/>
            <person name="Schmutz J."/>
            <person name="Tran D."/>
            <person name="Hathwaick L.T."/>
            <person name="Yim W.C."/>
            <person name="Jenkins J."/>
            <person name="Mckie-Krisberg Z.M."/>
            <person name="Prochnik S."/>
            <person name="Lindquist E."/>
            <person name="Dockter R.B."/>
            <person name="Adam C."/>
            <person name="Molina H."/>
            <person name="Bunkerborg J."/>
            <person name="Jin E."/>
            <person name="Buchheim M."/>
            <person name="Magnuson J."/>
        </authorList>
    </citation>
    <scope>NUCLEOTIDE SEQUENCE</scope>
    <source>
        <strain evidence="3">CCAP 19/18</strain>
    </source>
</reference>
<feature type="region of interest" description="Disordered" evidence="1">
    <location>
        <begin position="458"/>
        <end position="482"/>
    </location>
</feature>
<evidence type="ECO:0000313" key="3">
    <source>
        <dbReference type="EMBL" id="KAF5841149.1"/>
    </source>
</evidence>
<dbReference type="EMBL" id="MU069493">
    <property type="protein sequence ID" value="KAF5841149.1"/>
    <property type="molecule type" value="Genomic_DNA"/>
</dbReference>
<organism evidence="3 4">
    <name type="scientific">Dunaliella salina</name>
    <name type="common">Green alga</name>
    <name type="synonym">Protococcus salinus</name>
    <dbReference type="NCBI Taxonomy" id="3046"/>
    <lineage>
        <taxon>Eukaryota</taxon>
        <taxon>Viridiplantae</taxon>
        <taxon>Chlorophyta</taxon>
        <taxon>core chlorophytes</taxon>
        <taxon>Chlorophyceae</taxon>
        <taxon>CS clade</taxon>
        <taxon>Chlamydomonadales</taxon>
        <taxon>Dunaliellaceae</taxon>
        <taxon>Dunaliella</taxon>
    </lineage>
</organism>
<keyword evidence="4" id="KW-1185">Reference proteome</keyword>
<evidence type="ECO:0000256" key="1">
    <source>
        <dbReference type="SAM" id="MobiDB-lite"/>
    </source>
</evidence>
<comment type="caution">
    <text evidence="3">The sequence shown here is derived from an EMBL/GenBank/DDBJ whole genome shotgun (WGS) entry which is preliminary data.</text>
</comment>
<dbReference type="PANTHER" id="PTHR34180">
    <property type="entry name" value="PEPTIDASE C45"/>
    <property type="match status" value="1"/>
</dbReference>
<dbReference type="Gene3D" id="1.10.10.2120">
    <property type="match status" value="1"/>
</dbReference>
<evidence type="ECO:0000313" key="4">
    <source>
        <dbReference type="Proteomes" id="UP000815325"/>
    </source>
</evidence>
<dbReference type="PANTHER" id="PTHR34180:SF1">
    <property type="entry name" value="BETA-ALANYL-DOPAMINE_CARCININE HYDROLASE"/>
    <property type="match status" value="1"/>
</dbReference>
<sequence length="567" mass="61995">MSDQQNVVAEDLSETTNSWCCCPKQFPDNLLAGPENSLCYVLFGGGGGNCFRTAVNSLVYSCKFHLSGGNLFDHTRSMLIHVHAGHFLLLAACLSSAGAEVLCRAHTRLSLHGRFPLLQIANYTSYYELGLCQGQAFRSIIRGRAEQSDTLVRMQAFAETLRGSELLQQMKELHRQLFADYMQELEGIADGALLPLDTVFLLNLRTEFPQLQQPTEPQDSSIASEVNAGPHFLQTQQAATQGQGGELWAKEGLVLELEEEGCSDVLVHFGKGHHSMNSIARGTLWMGGPNGRWGEQDETQQEEEPWPLIAHNEDVGSDAVGRLYFVRAEQQRHTWLALCYAGELASTAFAASKEPGIAFTLNALYPSPEALKLPGVGRNFISRKLIDAPTFEGGIDVLRSLAQATGRSLNVLQTSPLRAGQRRKLLNIETAPGIGSSSIVEIQPASWLFHANAYQRLPVPEQPGQSSPHREKVAAQYGDSPLKDGPKEALWILGDTSDATWPIYRDGTSPVDSGFTECTILIMAPPSHGGQRHDSKGRRITATVFDGNPRLGNSVVSFDLSETLMPI</sequence>